<dbReference type="Proteomes" id="UP000197424">
    <property type="component" value="Chromosome"/>
</dbReference>
<dbReference type="PROSITE" id="PS50005">
    <property type="entry name" value="TPR"/>
    <property type="match status" value="1"/>
</dbReference>
<evidence type="ECO:0000256" key="4">
    <source>
        <dbReference type="SAM" id="SignalP"/>
    </source>
</evidence>
<evidence type="ECO:0000313" key="6">
    <source>
        <dbReference type="Proteomes" id="UP000197424"/>
    </source>
</evidence>
<protein>
    <submittedName>
        <fullName evidence="5">Tetratricopeptide TPR_2 repeat protein</fullName>
    </submittedName>
</protein>
<keyword evidence="1" id="KW-0677">Repeat</keyword>
<feature type="repeat" description="TPR" evidence="3">
    <location>
        <begin position="138"/>
        <end position="171"/>
    </location>
</feature>
<organism evidence="5 6">
    <name type="scientific">Laribacter hongkongensis</name>
    <dbReference type="NCBI Taxonomy" id="168471"/>
    <lineage>
        <taxon>Bacteria</taxon>
        <taxon>Pseudomonadati</taxon>
        <taxon>Pseudomonadota</taxon>
        <taxon>Betaproteobacteria</taxon>
        <taxon>Neisseriales</taxon>
        <taxon>Aquaspirillaceae</taxon>
        <taxon>Laribacter</taxon>
    </lineage>
</organism>
<dbReference type="PROSITE" id="PS51257">
    <property type="entry name" value="PROKAR_LIPOPROTEIN"/>
    <property type="match status" value="1"/>
</dbReference>
<dbReference type="AlphaFoldDB" id="A0A248LKU2"/>
<proteinExistence type="predicted"/>
<dbReference type="SUPFAM" id="SSF48452">
    <property type="entry name" value="TPR-like"/>
    <property type="match status" value="1"/>
</dbReference>
<sequence length="257" mass="27746">MRHMFPVLPLLLLLSLAGCGTVERPSRTVSTTLASADTDLRLARSALEGGDAAMAASLFGRVLNNDPESVPARLGLADSLYLSNELEQARQAYQRLLASRQELRAATLGLARIDIRQRKPESAIVHYEALLAKEPGDTLAMAGLGVAYDLLGQHARAQAVYRKGLEMHPADLGLRNNLGLSLVLSNQPRAGANVLLDLADVPSAPPQSRQNLALAYGLLGNDDAAERVLTADLPDSQVQDNLRFYRAMRQQLPPAVR</sequence>
<evidence type="ECO:0000256" key="1">
    <source>
        <dbReference type="ARBA" id="ARBA00022737"/>
    </source>
</evidence>
<accession>A0A248LKU2</accession>
<dbReference type="SMART" id="SM00028">
    <property type="entry name" value="TPR"/>
    <property type="match status" value="3"/>
</dbReference>
<dbReference type="PANTHER" id="PTHR45586">
    <property type="entry name" value="TPR REPEAT-CONTAINING PROTEIN PA4667"/>
    <property type="match status" value="1"/>
</dbReference>
<dbReference type="InterPro" id="IPR051012">
    <property type="entry name" value="CellSynth/LPSAsmb/PSIAsmb"/>
</dbReference>
<dbReference type="Pfam" id="PF14559">
    <property type="entry name" value="TPR_19"/>
    <property type="match status" value="2"/>
</dbReference>
<gene>
    <name evidence="5" type="ORF">LHGZ1_2243</name>
</gene>
<keyword evidence="4" id="KW-0732">Signal</keyword>
<evidence type="ECO:0000313" key="5">
    <source>
        <dbReference type="EMBL" id="ASJ25074.1"/>
    </source>
</evidence>
<name>A0A248LKU2_9NEIS</name>
<dbReference type="Gene3D" id="1.25.40.10">
    <property type="entry name" value="Tetratricopeptide repeat domain"/>
    <property type="match status" value="1"/>
</dbReference>
<keyword evidence="2 3" id="KW-0802">TPR repeat</keyword>
<dbReference type="PANTHER" id="PTHR45586:SF1">
    <property type="entry name" value="LIPOPOLYSACCHARIDE ASSEMBLY PROTEIN B"/>
    <property type="match status" value="1"/>
</dbReference>
<evidence type="ECO:0000256" key="3">
    <source>
        <dbReference type="PROSITE-ProRule" id="PRU00339"/>
    </source>
</evidence>
<evidence type="ECO:0000256" key="2">
    <source>
        <dbReference type="ARBA" id="ARBA00022803"/>
    </source>
</evidence>
<feature type="chain" id="PRO_5013145837" evidence="4">
    <location>
        <begin position="21"/>
        <end position="257"/>
    </location>
</feature>
<dbReference type="InterPro" id="IPR011990">
    <property type="entry name" value="TPR-like_helical_dom_sf"/>
</dbReference>
<dbReference type="EMBL" id="CP022115">
    <property type="protein sequence ID" value="ASJ25074.1"/>
    <property type="molecule type" value="Genomic_DNA"/>
</dbReference>
<feature type="signal peptide" evidence="4">
    <location>
        <begin position="1"/>
        <end position="20"/>
    </location>
</feature>
<reference evidence="6" key="1">
    <citation type="submission" date="2017-06" db="EMBL/GenBank/DDBJ databases">
        <title>Whole genome sequence of Laribacter hongkongensis LHGZ1.</title>
        <authorList>
            <person name="Chen D."/>
            <person name="Wu H."/>
            <person name="Chen J."/>
        </authorList>
    </citation>
    <scope>NUCLEOTIDE SEQUENCE [LARGE SCALE GENOMIC DNA]</scope>
    <source>
        <strain evidence="6">LHGZ1</strain>
    </source>
</reference>
<dbReference type="InterPro" id="IPR019734">
    <property type="entry name" value="TPR_rpt"/>
</dbReference>